<evidence type="ECO:0000313" key="2">
    <source>
        <dbReference type="Proteomes" id="UP000267077"/>
    </source>
</evidence>
<dbReference type="Pfam" id="PF10734">
    <property type="entry name" value="DUF2523"/>
    <property type="match status" value="1"/>
</dbReference>
<dbReference type="OrthoDB" id="5957641at2"/>
<proteinExistence type="predicted"/>
<dbReference type="EMBL" id="RYZR01000002">
    <property type="protein sequence ID" value="RUL66815.1"/>
    <property type="molecule type" value="Genomic_DNA"/>
</dbReference>
<protein>
    <submittedName>
        <fullName evidence="1">DUF2523 domain-containing protein</fullName>
    </submittedName>
</protein>
<name>A0A3S0RW17_9GAMM</name>
<comment type="caution">
    <text evidence="1">The sequence shown here is derived from an EMBL/GenBank/DDBJ whole genome shotgun (WGS) entry which is preliminary data.</text>
</comment>
<reference evidence="1 2" key="1">
    <citation type="submission" date="2018-12" db="EMBL/GenBank/DDBJ databases">
        <title>Dyella dinghuensis sp. nov. DHOA06 and Dyella choica sp. nov. 4M-K27, isolated from forest soil.</title>
        <authorList>
            <person name="Qiu L.-H."/>
            <person name="Gao Z.-H."/>
        </authorList>
    </citation>
    <scope>NUCLEOTIDE SEQUENCE [LARGE SCALE GENOMIC DNA]</scope>
    <source>
        <strain evidence="1 2">DHOA06</strain>
    </source>
</reference>
<dbReference type="Proteomes" id="UP000267077">
    <property type="component" value="Unassembled WGS sequence"/>
</dbReference>
<organism evidence="1 2">
    <name type="scientific">Dyella dinghuensis</name>
    <dbReference type="NCBI Taxonomy" id="1920169"/>
    <lineage>
        <taxon>Bacteria</taxon>
        <taxon>Pseudomonadati</taxon>
        <taxon>Pseudomonadota</taxon>
        <taxon>Gammaproteobacteria</taxon>
        <taxon>Lysobacterales</taxon>
        <taxon>Rhodanobacteraceae</taxon>
        <taxon>Dyella</taxon>
    </lineage>
</organism>
<sequence length="95" mass="9741">MPVLIAWMGEMLLTIAGQIVLSALVALGINFVAQNVASGVIDHSQIASAIANSGAGQAIGWLGLDKAVTIILSAWAGRMIVSSSRAYFVKAKASS</sequence>
<evidence type="ECO:0000313" key="1">
    <source>
        <dbReference type="EMBL" id="RUL66815.1"/>
    </source>
</evidence>
<dbReference type="RefSeq" id="WP_126672314.1">
    <property type="nucleotide sequence ID" value="NZ_RYZR01000002.1"/>
</dbReference>
<keyword evidence="2" id="KW-1185">Reference proteome</keyword>
<gene>
    <name evidence="1" type="ORF">EKH79_03115</name>
</gene>
<dbReference type="InterPro" id="IPR019670">
    <property type="entry name" value="DUF2523"/>
</dbReference>
<accession>A0A3S0RW17</accession>
<dbReference type="AlphaFoldDB" id="A0A3S0RW17"/>